<dbReference type="EMBL" id="JAUKPO010000094">
    <property type="protein sequence ID" value="MDO1451790.1"/>
    <property type="molecule type" value="Genomic_DNA"/>
</dbReference>
<dbReference type="RefSeq" id="WP_302042587.1">
    <property type="nucleotide sequence ID" value="NZ_JAUKPO010000094.1"/>
</dbReference>
<feature type="domain" description="Outer membrane protein beta-barrel" evidence="1">
    <location>
        <begin position="23"/>
        <end position="175"/>
    </location>
</feature>
<accession>A0ABT8RI77</accession>
<organism evidence="2 3">
    <name type="scientific">Rhodocytophaga aerolata</name>
    <dbReference type="NCBI Taxonomy" id="455078"/>
    <lineage>
        <taxon>Bacteria</taxon>
        <taxon>Pseudomonadati</taxon>
        <taxon>Bacteroidota</taxon>
        <taxon>Cytophagia</taxon>
        <taxon>Cytophagales</taxon>
        <taxon>Rhodocytophagaceae</taxon>
        <taxon>Rhodocytophaga</taxon>
    </lineage>
</organism>
<evidence type="ECO:0000313" key="3">
    <source>
        <dbReference type="Proteomes" id="UP001168528"/>
    </source>
</evidence>
<evidence type="ECO:0000259" key="1">
    <source>
        <dbReference type="Pfam" id="PF13568"/>
    </source>
</evidence>
<protein>
    <submittedName>
        <fullName evidence="2">Porin family protein</fullName>
    </submittedName>
</protein>
<name>A0ABT8RI77_9BACT</name>
<dbReference type="InterPro" id="IPR025665">
    <property type="entry name" value="Beta-barrel_OMP_2"/>
</dbReference>
<proteinExistence type="predicted"/>
<sequence length="211" mass="23369">MKNTLLGTLFFVFTFALSLPGFSQVSWGIQGGGNVSNFHSRPGVYRSTHNRLGYHGGLFAEISLGKKVFFQPSLLYSLKGWRSRPELDGGHQGRVRFDYIDIPLLVGYRLSDKLSLLAGPQVGELIRATSIIGRDLNFDVSSQFKKIDAGIVGAVSYKFTPRLGMQVSYSLGLRRLNQVSFRKGNGSWSTPPTGNNRVLGVSAYYLLKTKR</sequence>
<dbReference type="Pfam" id="PF13568">
    <property type="entry name" value="OMP_b-brl_2"/>
    <property type="match status" value="1"/>
</dbReference>
<gene>
    <name evidence="2" type="ORF">Q0590_36285</name>
</gene>
<evidence type="ECO:0000313" key="2">
    <source>
        <dbReference type="EMBL" id="MDO1451790.1"/>
    </source>
</evidence>
<keyword evidence="3" id="KW-1185">Reference proteome</keyword>
<comment type="caution">
    <text evidence="2">The sequence shown here is derived from an EMBL/GenBank/DDBJ whole genome shotgun (WGS) entry which is preliminary data.</text>
</comment>
<dbReference type="Proteomes" id="UP001168528">
    <property type="component" value="Unassembled WGS sequence"/>
</dbReference>
<reference evidence="2" key="1">
    <citation type="submission" date="2023-07" db="EMBL/GenBank/DDBJ databases">
        <title>The genome sequence of Rhodocytophaga aerolata KACC 12507.</title>
        <authorList>
            <person name="Zhang X."/>
        </authorList>
    </citation>
    <scope>NUCLEOTIDE SEQUENCE</scope>
    <source>
        <strain evidence="2">KACC 12507</strain>
    </source>
</reference>